<name>A0AA86QAF7_9EUKA</name>
<dbReference type="InterPro" id="IPR032880">
    <property type="entry name" value="CSC1/OSCA1-like_N"/>
</dbReference>
<sequence>MSYSATTKEQQYELQLTSTLVFNAVFSLAVFIIFPIGHRLSPAIYAPQQHLHHKNTGKGGFFFWFIDVFQQPLSVFATRGNFATMYAVFQVCLLSLYAFLTLISLTILIPVYYYGTDSSWSVNYLTFWSKITMPHLELNSIMNLIPIFMVIVFTIAIMFFYHQFTVIYVFFRQRCLKRVIPQNYMVLLQNLPSVIDSKEEVLRLIKPINQGVRTIVPVPKRTNELNSIYEDITSLNIKLDKIKRAIQTANAQHSLYSAMFKAVKQDSDIQQKKKERLMQKYDTKKVLAQDEAKKQIKNFASIVYKLKKARFELLKIAYEDNVHKGYIYLLQELPPRLPDLIMPNLDMLPTRERMERVTEFDYQTPIKSMDKRSMDKMLVDSMFMFNKQNPKVTLGSSAFLFCDSQSLAAEKYTALISNNSKRPEVLLAPNPHEIIWKNIAISNGRKSYRKFWFVIYTIILFLAYIYGQAKIMGLIQTNEGTWNQDFFKSLCPATCIYGTDQGGICSLCGNFSSMLITMIPTMFTCIFMGFLPQFIKLLVKLLNYPSISHNVDRIYQILFVFLIIIMGILQVALPEMIDVKTGAFDISFLQNFNMNTLVDNLGKNVVNQQFTFINYIINQYFTFPVFGLLNIYGMIMWVIAKFQKNKLDYNITLRFLTFNFAKQLAYTSHMLVVGLIFAIVAPVTSVIVFITYTMMAVTDRYFILYVNVPTVTADLSAQSNMLVNVIGAIFVGLVFMLVSTACNFFIQEGAIYTFGLVVCIVCLVVSVVYKNVIDSQYKRSLSELARGDFQESDQIQINPAHIDNPYSDQDDYESRYNLNNQVDKVTLNKLLKKPESYEYKMNPLDLLLRKVYVDLINLPVSVLKIDDIEIGEQRCVLLTQEEQISNQLIDQSKEQVYQEIMNSSQTNKRTVGRSFEEINIMAYYTHPALNYLAISE</sequence>
<keyword evidence="5 7" id="KW-1133">Transmembrane helix</keyword>
<organism evidence="10">
    <name type="scientific">Hexamita inflata</name>
    <dbReference type="NCBI Taxonomy" id="28002"/>
    <lineage>
        <taxon>Eukaryota</taxon>
        <taxon>Metamonada</taxon>
        <taxon>Diplomonadida</taxon>
        <taxon>Hexamitidae</taxon>
        <taxon>Hexamitinae</taxon>
        <taxon>Hexamita</taxon>
    </lineage>
</organism>
<dbReference type="Proteomes" id="UP001642409">
    <property type="component" value="Unassembled WGS sequence"/>
</dbReference>
<dbReference type="PANTHER" id="PTHR13018">
    <property type="entry name" value="PROBABLE MEMBRANE PROTEIN DUF221-RELATED"/>
    <property type="match status" value="1"/>
</dbReference>
<dbReference type="GO" id="GO:0005227">
    <property type="term" value="F:calcium-activated cation channel activity"/>
    <property type="evidence" value="ECO:0007669"/>
    <property type="project" value="InterPro"/>
</dbReference>
<dbReference type="AlphaFoldDB" id="A0AA86QAF7"/>
<comment type="similarity">
    <text evidence="2">Belongs to the CSC1 (TC 1.A.17) family.</text>
</comment>
<feature type="transmembrane region" description="Helical" evidence="7">
    <location>
        <begin position="750"/>
        <end position="769"/>
    </location>
</feature>
<dbReference type="GO" id="GO:0005886">
    <property type="term" value="C:plasma membrane"/>
    <property type="evidence" value="ECO:0007669"/>
    <property type="project" value="TreeGrafter"/>
</dbReference>
<keyword evidence="4 7" id="KW-0812">Transmembrane</keyword>
<dbReference type="InterPro" id="IPR045122">
    <property type="entry name" value="Csc1-like"/>
</dbReference>
<feature type="transmembrane region" description="Helical" evidence="7">
    <location>
        <begin position="144"/>
        <end position="171"/>
    </location>
</feature>
<feature type="transmembrane region" description="Helical" evidence="7">
    <location>
        <begin position="717"/>
        <end position="738"/>
    </location>
</feature>
<keyword evidence="12" id="KW-1185">Reference proteome</keyword>
<protein>
    <submittedName>
        <fullName evidence="10">Transmembrane domain-containing protein</fullName>
    </submittedName>
    <submittedName>
        <fullName evidence="11">Transmembrane_domain-containing protein</fullName>
    </submittedName>
</protein>
<feature type="transmembrane region" description="Helical" evidence="7">
    <location>
        <begin position="91"/>
        <end position="115"/>
    </location>
</feature>
<evidence type="ECO:0000256" key="5">
    <source>
        <dbReference type="ARBA" id="ARBA00022989"/>
    </source>
</evidence>
<feature type="transmembrane region" description="Helical" evidence="7">
    <location>
        <begin position="519"/>
        <end position="542"/>
    </location>
</feature>
<feature type="transmembrane region" description="Helical" evidence="7">
    <location>
        <begin position="451"/>
        <end position="469"/>
    </location>
</feature>
<feature type="transmembrane region" description="Helical" evidence="7">
    <location>
        <begin position="671"/>
        <end position="697"/>
    </location>
</feature>
<comment type="caution">
    <text evidence="10">The sequence shown here is derived from an EMBL/GenBank/DDBJ whole genome shotgun (WGS) entry which is preliminary data.</text>
</comment>
<dbReference type="EMBL" id="CAXDID020000181">
    <property type="protein sequence ID" value="CAL6049610.1"/>
    <property type="molecule type" value="Genomic_DNA"/>
</dbReference>
<feature type="domain" description="CSC1/OSCA1-like N-terminal transmembrane" evidence="9">
    <location>
        <begin position="16"/>
        <end position="161"/>
    </location>
</feature>
<evidence type="ECO:0000256" key="2">
    <source>
        <dbReference type="ARBA" id="ARBA00007779"/>
    </source>
</evidence>
<evidence type="ECO:0000256" key="1">
    <source>
        <dbReference type="ARBA" id="ARBA00004141"/>
    </source>
</evidence>
<dbReference type="EMBL" id="CATOUU010000789">
    <property type="protein sequence ID" value="CAI9948515.1"/>
    <property type="molecule type" value="Genomic_DNA"/>
</dbReference>
<dbReference type="Pfam" id="PF13967">
    <property type="entry name" value="RSN1_TM"/>
    <property type="match status" value="1"/>
</dbReference>
<evidence type="ECO:0000256" key="7">
    <source>
        <dbReference type="SAM" id="Phobius"/>
    </source>
</evidence>
<evidence type="ECO:0000256" key="3">
    <source>
        <dbReference type="ARBA" id="ARBA00022448"/>
    </source>
</evidence>
<comment type="subcellular location">
    <subcellularLocation>
        <location evidence="1">Membrane</location>
        <topology evidence="1">Multi-pass membrane protein</topology>
    </subcellularLocation>
</comment>
<reference evidence="11 12" key="2">
    <citation type="submission" date="2024-07" db="EMBL/GenBank/DDBJ databases">
        <authorList>
            <person name="Akdeniz Z."/>
        </authorList>
    </citation>
    <scope>NUCLEOTIDE SEQUENCE [LARGE SCALE GENOMIC DNA]</scope>
</reference>
<evidence type="ECO:0000259" key="8">
    <source>
        <dbReference type="Pfam" id="PF02714"/>
    </source>
</evidence>
<evidence type="ECO:0000313" key="12">
    <source>
        <dbReference type="Proteomes" id="UP001642409"/>
    </source>
</evidence>
<evidence type="ECO:0000256" key="6">
    <source>
        <dbReference type="ARBA" id="ARBA00023136"/>
    </source>
</evidence>
<feature type="transmembrane region" description="Helical" evidence="7">
    <location>
        <begin position="620"/>
        <end position="640"/>
    </location>
</feature>
<keyword evidence="6 7" id="KW-0472">Membrane</keyword>
<feature type="transmembrane region" description="Helical" evidence="7">
    <location>
        <begin position="554"/>
        <end position="573"/>
    </location>
</feature>
<evidence type="ECO:0000313" key="11">
    <source>
        <dbReference type="EMBL" id="CAL6049610.1"/>
    </source>
</evidence>
<proteinExistence type="inferred from homology"/>
<dbReference type="Pfam" id="PF02714">
    <property type="entry name" value="RSN1_7TM"/>
    <property type="match status" value="1"/>
</dbReference>
<evidence type="ECO:0000313" key="10">
    <source>
        <dbReference type="EMBL" id="CAI9948515.1"/>
    </source>
</evidence>
<feature type="transmembrane region" description="Helical" evidence="7">
    <location>
        <begin position="20"/>
        <end position="41"/>
    </location>
</feature>
<dbReference type="InterPro" id="IPR003864">
    <property type="entry name" value="CSC1/OSCA1-like_7TM"/>
</dbReference>
<accession>A0AA86QAF7</accession>
<feature type="domain" description="CSC1/OSCA1-like 7TM region" evidence="8">
    <location>
        <begin position="510"/>
        <end position="739"/>
    </location>
</feature>
<gene>
    <name evidence="10" type="ORF">HINF_LOCUS36160</name>
    <name evidence="11" type="ORF">HINF_LOCUS43464</name>
</gene>
<keyword evidence="3" id="KW-0813">Transport</keyword>
<evidence type="ECO:0000256" key="4">
    <source>
        <dbReference type="ARBA" id="ARBA00022692"/>
    </source>
</evidence>
<reference evidence="10" key="1">
    <citation type="submission" date="2023-06" db="EMBL/GenBank/DDBJ databases">
        <authorList>
            <person name="Kurt Z."/>
        </authorList>
    </citation>
    <scope>NUCLEOTIDE SEQUENCE</scope>
</reference>
<evidence type="ECO:0000259" key="9">
    <source>
        <dbReference type="Pfam" id="PF13967"/>
    </source>
</evidence>
<dbReference type="PANTHER" id="PTHR13018:SF5">
    <property type="entry name" value="RE44586P"/>
    <property type="match status" value="1"/>
</dbReference>